<keyword evidence="3" id="KW-0496">Mitochondrion</keyword>
<dbReference type="PROSITE" id="PS51886">
    <property type="entry name" value="TLDC"/>
    <property type="match status" value="1"/>
</dbReference>
<evidence type="ECO:0000256" key="3">
    <source>
        <dbReference type="ARBA" id="ARBA00023128"/>
    </source>
</evidence>
<dbReference type="SMART" id="SM00584">
    <property type="entry name" value="TLDc"/>
    <property type="match status" value="1"/>
</dbReference>
<dbReference type="GO" id="GO:0005739">
    <property type="term" value="C:mitochondrion"/>
    <property type="evidence" value="ECO:0007669"/>
    <property type="project" value="UniProtKB-SubCell"/>
</dbReference>
<proteinExistence type="inferred from homology"/>
<gene>
    <name evidence="7" type="ORF">VNO77_43929</name>
</gene>
<evidence type="ECO:0000256" key="2">
    <source>
        <dbReference type="ARBA" id="ARBA00009540"/>
    </source>
</evidence>
<dbReference type="InterPro" id="IPR006571">
    <property type="entry name" value="TLDc_dom"/>
</dbReference>
<dbReference type="EMBL" id="JAYMYQ010000011">
    <property type="protein sequence ID" value="KAK7306015.1"/>
    <property type="molecule type" value="Genomic_DNA"/>
</dbReference>
<organism evidence="7 8">
    <name type="scientific">Canavalia gladiata</name>
    <name type="common">Sword bean</name>
    <name type="synonym">Dolichos gladiatus</name>
    <dbReference type="NCBI Taxonomy" id="3824"/>
    <lineage>
        <taxon>Eukaryota</taxon>
        <taxon>Viridiplantae</taxon>
        <taxon>Streptophyta</taxon>
        <taxon>Embryophyta</taxon>
        <taxon>Tracheophyta</taxon>
        <taxon>Spermatophyta</taxon>
        <taxon>Magnoliopsida</taxon>
        <taxon>eudicotyledons</taxon>
        <taxon>Gunneridae</taxon>
        <taxon>Pentapetalae</taxon>
        <taxon>rosids</taxon>
        <taxon>fabids</taxon>
        <taxon>Fabales</taxon>
        <taxon>Fabaceae</taxon>
        <taxon>Papilionoideae</taxon>
        <taxon>50 kb inversion clade</taxon>
        <taxon>NPAAA clade</taxon>
        <taxon>indigoferoid/millettioid clade</taxon>
        <taxon>Phaseoleae</taxon>
        <taxon>Canavalia</taxon>
    </lineage>
</organism>
<feature type="region of interest" description="Disordered" evidence="5">
    <location>
        <begin position="1"/>
        <end position="67"/>
    </location>
</feature>
<feature type="compositionally biased region" description="Basic residues" evidence="5">
    <location>
        <begin position="1"/>
        <end position="11"/>
    </location>
</feature>
<dbReference type="PANTHER" id="PTHR23354:SF62">
    <property type="entry name" value="MUSTARD, ISOFORM V"/>
    <property type="match status" value="1"/>
</dbReference>
<dbReference type="Pfam" id="PF07534">
    <property type="entry name" value="TLD"/>
    <property type="match status" value="1"/>
</dbReference>
<keyword evidence="8" id="KW-1185">Reference proteome</keyword>
<name>A0AAN9JV06_CANGL</name>
<feature type="compositionally biased region" description="Pro residues" evidence="5">
    <location>
        <begin position="35"/>
        <end position="44"/>
    </location>
</feature>
<reference evidence="7 8" key="1">
    <citation type="submission" date="2024-01" db="EMBL/GenBank/DDBJ databases">
        <title>The genomes of 5 underutilized Papilionoideae crops provide insights into root nodulation and disease resistanc.</title>
        <authorList>
            <person name="Jiang F."/>
        </authorList>
    </citation>
    <scope>NUCLEOTIDE SEQUENCE [LARGE SCALE GENOMIC DNA]</scope>
    <source>
        <strain evidence="7">LVBAO_FW01</strain>
        <tissue evidence="7">Leaves</tissue>
    </source>
</reference>
<dbReference type="PANTHER" id="PTHR23354">
    <property type="entry name" value="NUCLEOLAR PROTEIN 7/ESTROGEN RECEPTOR COACTIVATOR-RELATED"/>
    <property type="match status" value="1"/>
</dbReference>
<evidence type="ECO:0000313" key="8">
    <source>
        <dbReference type="Proteomes" id="UP001367508"/>
    </source>
</evidence>
<protein>
    <recommendedName>
        <fullName evidence="4">Oxidation resistance protein 1</fullName>
    </recommendedName>
</protein>
<comment type="similarity">
    <text evidence="2">Belongs to the OXR1 family.</text>
</comment>
<comment type="caution">
    <text evidence="7">The sequence shown here is derived from an EMBL/GenBank/DDBJ whole genome shotgun (WGS) entry which is preliminary data.</text>
</comment>
<comment type="subcellular location">
    <subcellularLocation>
        <location evidence="1">Mitochondrion</location>
    </subcellularLocation>
</comment>
<dbReference type="AlphaFoldDB" id="A0AAN9JV06"/>
<feature type="compositionally biased region" description="Polar residues" evidence="5">
    <location>
        <begin position="79"/>
        <end position="91"/>
    </location>
</feature>
<evidence type="ECO:0000313" key="7">
    <source>
        <dbReference type="EMBL" id="KAK7306015.1"/>
    </source>
</evidence>
<dbReference type="Proteomes" id="UP001367508">
    <property type="component" value="Unassembled WGS sequence"/>
</dbReference>
<evidence type="ECO:0000256" key="4">
    <source>
        <dbReference type="ARBA" id="ARBA00040604"/>
    </source>
</evidence>
<feature type="domain" description="TLDc" evidence="6">
    <location>
        <begin position="190"/>
        <end position="353"/>
    </location>
</feature>
<feature type="region of interest" description="Disordered" evidence="5">
    <location>
        <begin position="79"/>
        <end position="145"/>
    </location>
</feature>
<evidence type="ECO:0000256" key="5">
    <source>
        <dbReference type="SAM" id="MobiDB-lite"/>
    </source>
</evidence>
<evidence type="ECO:0000256" key="1">
    <source>
        <dbReference type="ARBA" id="ARBA00004173"/>
    </source>
</evidence>
<evidence type="ECO:0000259" key="6">
    <source>
        <dbReference type="PROSITE" id="PS51886"/>
    </source>
</evidence>
<accession>A0AAN9JV06</accession>
<sequence>MGKKPSLRSKATHFVSVLLNPISDSDTNNHKPSKHPPSTPPPPSGEVGESETTDEEGSHGVVDGPDTSSFTAFLYSLLSSSDTGDSANPHGQNDDKAAPDNSPLPDSSLKENGGKKSLFSRSKQSLGRAIRQASRMGGFRHQDRKDTFEMKFDDGNGSKVSGVEMRRIEPVKEPVLVPLADLPEISEPSVLLSDSIRNVLYASLPPLMHGRKWLLLYSTWRHGISLSTLYRRSMLWPGLSLLVVGDRKGAVFGGLLEAPLRSSNKKKYQGTNNTFVFTNTSGHPVIYRPTGINRYFTLCNTDYLAIGGGGHFALYLDGDLLNGSSSVSETYGNPCLANSEDFEVKEVELWGFVYASKYDEVLALSREEAPGICRW</sequence>